<dbReference type="PANTHER" id="PTHR36721:SF1">
    <property type="entry name" value="OS04G0446401 PROTEIN"/>
    <property type="match status" value="1"/>
</dbReference>
<feature type="region of interest" description="Disordered" evidence="1">
    <location>
        <begin position="274"/>
        <end position="302"/>
    </location>
</feature>
<feature type="region of interest" description="Disordered" evidence="1">
    <location>
        <begin position="1072"/>
        <end position="1150"/>
    </location>
</feature>
<dbReference type="PANTHER" id="PTHR36721">
    <property type="entry name" value="PROLINE-RICH FAMILY PROTEIN"/>
    <property type="match status" value="1"/>
</dbReference>
<dbReference type="EMBL" id="MU839003">
    <property type="protein sequence ID" value="KAK1769098.1"/>
    <property type="molecule type" value="Genomic_DNA"/>
</dbReference>
<keyword evidence="3" id="KW-1185">Reference proteome</keyword>
<feature type="region of interest" description="Disordered" evidence="1">
    <location>
        <begin position="976"/>
        <end position="1059"/>
    </location>
</feature>
<feature type="compositionally biased region" description="Acidic residues" evidence="1">
    <location>
        <begin position="1019"/>
        <end position="1029"/>
    </location>
</feature>
<feature type="compositionally biased region" description="Pro residues" evidence="1">
    <location>
        <begin position="809"/>
        <end position="822"/>
    </location>
</feature>
<dbReference type="AlphaFoldDB" id="A0AAJ0C4Z9"/>
<feature type="region of interest" description="Disordered" evidence="1">
    <location>
        <begin position="601"/>
        <end position="620"/>
    </location>
</feature>
<feature type="compositionally biased region" description="Pro residues" evidence="1">
    <location>
        <begin position="869"/>
        <end position="888"/>
    </location>
</feature>
<feature type="compositionally biased region" description="Low complexity" evidence="1">
    <location>
        <begin position="919"/>
        <end position="941"/>
    </location>
</feature>
<evidence type="ECO:0000313" key="3">
    <source>
        <dbReference type="Proteomes" id="UP001244011"/>
    </source>
</evidence>
<evidence type="ECO:0000256" key="1">
    <source>
        <dbReference type="SAM" id="MobiDB-lite"/>
    </source>
</evidence>
<dbReference type="RefSeq" id="XP_060285311.1">
    <property type="nucleotide sequence ID" value="XM_060425972.1"/>
</dbReference>
<evidence type="ECO:0000313" key="2">
    <source>
        <dbReference type="EMBL" id="KAK1769098.1"/>
    </source>
</evidence>
<feature type="compositionally biased region" description="Polar residues" evidence="1">
    <location>
        <begin position="607"/>
        <end position="618"/>
    </location>
</feature>
<feature type="region of interest" description="Disordered" evidence="1">
    <location>
        <begin position="666"/>
        <end position="963"/>
    </location>
</feature>
<feature type="region of interest" description="Disordered" evidence="1">
    <location>
        <begin position="25"/>
        <end position="89"/>
    </location>
</feature>
<feature type="compositionally biased region" description="Low complexity" evidence="1">
    <location>
        <begin position="580"/>
        <end position="589"/>
    </location>
</feature>
<reference evidence="2" key="1">
    <citation type="submission" date="2023-06" db="EMBL/GenBank/DDBJ databases">
        <title>Genome-scale phylogeny and comparative genomics of the fungal order Sordariales.</title>
        <authorList>
            <consortium name="Lawrence Berkeley National Laboratory"/>
            <person name="Hensen N."/>
            <person name="Bonometti L."/>
            <person name="Westerberg I."/>
            <person name="Brannstrom I.O."/>
            <person name="Guillou S."/>
            <person name="Cros-Aarteil S."/>
            <person name="Calhoun S."/>
            <person name="Haridas S."/>
            <person name="Kuo A."/>
            <person name="Mondo S."/>
            <person name="Pangilinan J."/>
            <person name="Riley R."/>
            <person name="Labutti K."/>
            <person name="Andreopoulos B."/>
            <person name="Lipzen A."/>
            <person name="Chen C."/>
            <person name="Yanf M."/>
            <person name="Daum C."/>
            <person name="Ng V."/>
            <person name="Clum A."/>
            <person name="Steindorff A."/>
            <person name="Ohm R."/>
            <person name="Martin F."/>
            <person name="Silar P."/>
            <person name="Natvig D."/>
            <person name="Lalanne C."/>
            <person name="Gautier V."/>
            <person name="Ament-Velasquez S.L."/>
            <person name="Kruys A."/>
            <person name="Hutchinson M.I."/>
            <person name="Powell A.J."/>
            <person name="Barry K."/>
            <person name="Miller A.N."/>
            <person name="Grigoriev I.V."/>
            <person name="Debuchy R."/>
            <person name="Gladieux P."/>
            <person name="Thoren M.H."/>
            <person name="Johannesson H."/>
        </authorList>
    </citation>
    <scope>NUCLEOTIDE SEQUENCE</scope>
    <source>
        <strain evidence="2">8032-3</strain>
    </source>
</reference>
<name>A0AAJ0C4Z9_9PEZI</name>
<dbReference type="GeneID" id="85309159"/>
<feature type="compositionally biased region" description="Polar residues" evidence="1">
    <location>
        <begin position="712"/>
        <end position="728"/>
    </location>
</feature>
<feature type="region of interest" description="Disordered" evidence="1">
    <location>
        <begin position="556"/>
        <end position="589"/>
    </location>
</feature>
<accession>A0AAJ0C4Z9</accession>
<feature type="compositionally biased region" description="Basic residues" evidence="1">
    <location>
        <begin position="61"/>
        <end position="89"/>
    </location>
</feature>
<gene>
    <name evidence="2" type="ORF">QBC33DRAFT_513337</name>
</gene>
<dbReference type="Proteomes" id="UP001244011">
    <property type="component" value="Unassembled WGS sequence"/>
</dbReference>
<feature type="compositionally biased region" description="Polar residues" evidence="1">
    <location>
        <begin position="738"/>
        <end position="753"/>
    </location>
</feature>
<organism evidence="2 3">
    <name type="scientific">Phialemonium atrogriseum</name>
    <dbReference type="NCBI Taxonomy" id="1093897"/>
    <lineage>
        <taxon>Eukaryota</taxon>
        <taxon>Fungi</taxon>
        <taxon>Dikarya</taxon>
        <taxon>Ascomycota</taxon>
        <taxon>Pezizomycotina</taxon>
        <taxon>Sordariomycetes</taxon>
        <taxon>Sordariomycetidae</taxon>
        <taxon>Cephalothecales</taxon>
        <taxon>Cephalothecaceae</taxon>
        <taxon>Phialemonium</taxon>
    </lineage>
</organism>
<comment type="caution">
    <text evidence="2">The sequence shown here is derived from an EMBL/GenBank/DDBJ whole genome shotgun (WGS) entry which is preliminary data.</text>
</comment>
<feature type="compositionally biased region" description="Pro residues" evidence="1">
    <location>
        <begin position="754"/>
        <end position="782"/>
    </location>
</feature>
<protein>
    <submittedName>
        <fullName evidence="2">Uncharacterized protein</fullName>
    </submittedName>
</protein>
<sequence>MATTEQQDLDPVTAQDADLGINLQISSPSAANGTILPPPIPAQGDVEMADVPAQQPSPSKGKAKGKGKGRAPAKSKAKVTKPAGRGRRQKAFESIKAQAVHERLQEIKAAWTNLVKLVKPALQELADRTLKKLDEDPTAHEQVPEADICKNFLDQRLADTVKAADLRLKMDLDTQKKTLEMNQNMAKESYITKVHEAESDMYDTLLLQLDRLEYLYDNNLPVDLPDNGYKYKEISQEQVDLQGVHVQTVDGVEQPFGPATFSELQEQAYWLPPKRKAEGEPEGQPSAKEARTDDYGAPEMSRHGGGLLSAVEDVEGRLSISRSQTPAAGPAEGREIFDVEELNGLPLPRATGLPDELGFRIIRRKGNANDIPNNRIIAPASIRWEDGEIGFSDSTNNPEKGATKARRREYLGKPNSHAMYYDRRCHGWYAHELEEDDFDEEKVKKYNLHPRMGIFLPNSSNEAELPRDPVPGDRPIVCVGPKGQIIHASRSVWGSRLDAGIGAVGRKMEIRSVLRDFCARESIPPEEIEPSREHREAHRISMLLDRGVNPDLIPAAEQQRPEDGDPPYTAGTRSGLTLRSGSPASSAPGMSTILEAASVLDAEQEAAESSRNARSQPHSRPYDAIRDVFTDNAPPSPPSARPVIADTYNLSLLAELSEDRQRIMDQPAHGAAPPSTEMSMLDPRLFSPPGPGNNPGMRGPEFGRPSDYPRANQLQPPNEFGPQSQWIRSQEHPPASVPTRSNDFLRTALNPQPSSYPPIAPAPPAPAHPAPPARGLSPPPQRIPFSNTGTAGGSLPALRPVRSLLDDQPPLPESQGSPPPMSRPAMVASNSGSYYPPAPPRPFHSGYSIVDQPQMPPRQPALMPGQQHLPPPPPGPPAQSPAPYPMSPPSYLASSPPPMPGPPGHILQQSQPQPPPFGGAPAPAAAASPHTRGGSSSASSSRYRKLEPAPTPPHRMRYQQPLRTVPFDYREAIKHYSAVEAPPQQGPTHIRGWTHNNIRQDEEEAETEVKPRRRKRGDDDEPADDDDDQQPVSKRTRRAARQVVGAPPPAAQEVVTAPLSALPTVEEQSRLAEAALAGGREEVVEPLAGPAPGGVREAEEDAEERELEEKADEEGELSRPDSPPKGRVKALKKQGPPRSPYMLRSRTRKA</sequence>
<feature type="compositionally biased region" description="Acidic residues" evidence="1">
    <location>
        <begin position="1098"/>
        <end position="1115"/>
    </location>
</feature>
<proteinExistence type="predicted"/>